<dbReference type="Gene3D" id="2.60.200.40">
    <property type="match status" value="1"/>
</dbReference>
<dbReference type="InterPro" id="IPR001206">
    <property type="entry name" value="Diacylglycerol_kinase_cat_dom"/>
</dbReference>
<dbReference type="OrthoDB" id="530923at2759"/>
<dbReference type="PANTHER" id="PTHR12358:SF111">
    <property type="entry name" value="CERAMIDE KINASE, ISOFORM A"/>
    <property type="match status" value="1"/>
</dbReference>
<dbReference type="AlphaFoldDB" id="A0A0K2T0C3"/>
<dbReference type="GO" id="GO:0001729">
    <property type="term" value="F:ceramide kinase activity"/>
    <property type="evidence" value="ECO:0007669"/>
    <property type="project" value="TreeGrafter"/>
</dbReference>
<dbReference type="InterPro" id="IPR050187">
    <property type="entry name" value="Lipid_Phosphate_FormReg"/>
</dbReference>
<organism evidence="2">
    <name type="scientific">Lepeophtheirus salmonis</name>
    <name type="common">Salmon louse</name>
    <name type="synonym">Caligus salmonis</name>
    <dbReference type="NCBI Taxonomy" id="72036"/>
    <lineage>
        <taxon>Eukaryota</taxon>
        <taxon>Metazoa</taxon>
        <taxon>Ecdysozoa</taxon>
        <taxon>Arthropoda</taxon>
        <taxon>Crustacea</taxon>
        <taxon>Multicrustacea</taxon>
        <taxon>Hexanauplia</taxon>
        <taxon>Copepoda</taxon>
        <taxon>Siphonostomatoida</taxon>
        <taxon>Caligidae</taxon>
        <taxon>Lepeophtheirus</taxon>
    </lineage>
</organism>
<dbReference type="Gene3D" id="3.40.50.10330">
    <property type="entry name" value="Probable inorganic polyphosphate/atp-NAD kinase, domain 1"/>
    <property type="match status" value="1"/>
</dbReference>
<dbReference type="InterPro" id="IPR045363">
    <property type="entry name" value="CERK_C"/>
</dbReference>
<dbReference type="EMBL" id="HACA01001898">
    <property type="protein sequence ID" value="CDW19259.1"/>
    <property type="molecule type" value="Transcribed_RNA"/>
</dbReference>
<evidence type="ECO:0000259" key="1">
    <source>
        <dbReference type="PROSITE" id="PS50146"/>
    </source>
</evidence>
<dbReference type="PANTHER" id="PTHR12358">
    <property type="entry name" value="SPHINGOSINE KINASE"/>
    <property type="match status" value="1"/>
</dbReference>
<accession>A0A0K2T0C3</accession>
<dbReference type="PROSITE" id="PS50146">
    <property type="entry name" value="DAGK"/>
    <property type="match status" value="1"/>
</dbReference>
<sequence>MTELPTKTATTTFRSPKGKEIQVSILDECKLHLLKCGRCQRKRKSLEISMENILGLDSKRNIQRRTSQVSIETISSGNEGPKNSQLIIHYVNKLSQKWTVSKVELVHTDVKLLVSLKERICAFLCSINRPKRLLFYINPFGGERKAETIFEKTVKPLLEIAGVQYDMELTLRRNHALDSIQSRTDLENDFDGVVSVGGDGMFSEVFNGVLRRGGSSNRASIRVGIIPAGSTDALALSLHGTRDVLTCVLHILLGDGRNVDLTAIYTKDQEGSYILDRYSMAMVSYGYFGDLLKRSENYRWMGPKRYDYCGFRTFLANQSFDGTLNFVGREENYTDSIICSESCQVCENTTTMDLDSGIISKMITGRFMAITVATLTCACEKTPNGISPFSHLGDGYADVILVDICSRFQYFKYLIRTGFKNTPSPFSLPFVRTYKVREMTFQPCNVKTSVWNCDGEIIQNPSIRIIVHCQILPVFARGIAPKKVEPRKKLSFCPWSFTKRRRQEQVRSSLVSTN</sequence>
<reference evidence="2" key="1">
    <citation type="submission" date="2014-05" db="EMBL/GenBank/DDBJ databases">
        <authorList>
            <person name="Chronopoulou M."/>
        </authorList>
    </citation>
    <scope>NUCLEOTIDE SEQUENCE</scope>
    <source>
        <tissue evidence="2">Whole organism</tissue>
    </source>
</reference>
<name>A0A0K2T0C3_LEPSM</name>
<dbReference type="InterPro" id="IPR017438">
    <property type="entry name" value="ATP-NAD_kinase_N"/>
</dbReference>
<dbReference type="SMART" id="SM00046">
    <property type="entry name" value="DAGKc"/>
    <property type="match status" value="1"/>
</dbReference>
<dbReference type="EMBL" id="HACA01001899">
    <property type="protein sequence ID" value="CDW19260.1"/>
    <property type="molecule type" value="Transcribed_RNA"/>
</dbReference>
<dbReference type="Pfam" id="PF19280">
    <property type="entry name" value="CERK_C"/>
    <property type="match status" value="1"/>
</dbReference>
<evidence type="ECO:0000313" key="2">
    <source>
        <dbReference type="EMBL" id="CDW19260.1"/>
    </source>
</evidence>
<keyword evidence="2" id="KW-0418">Kinase</keyword>
<protein>
    <submittedName>
        <fullName evidence="2">Ceramide kinaselike [Aplysia californica]</fullName>
    </submittedName>
</protein>
<feature type="domain" description="DAGKc" evidence="1">
    <location>
        <begin position="128"/>
        <end position="268"/>
    </location>
</feature>
<dbReference type="Pfam" id="PF00781">
    <property type="entry name" value="DAGK_cat"/>
    <property type="match status" value="1"/>
</dbReference>
<dbReference type="GO" id="GO:0006672">
    <property type="term" value="P:ceramide metabolic process"/>
    <property type="evidence" value="ECO:0007669"/>
    <property type="project" value="TreeGrafter"/>
</dbReference>
<proteinExistence type="predicted"/>
<dbReference type="InterPro" id="IPR016064">
    <property type="entry name" value="NAD/diacylglycerol_kinase_sf"/>
</dbReference>
<dbReference type="SUPFAM" id="SSF111331">
    <property type="entry name" value="NAD kinase/diacylglycerol kinase-like"/>
    <property type="match status" value="1"/>
</dbReference>
<dbReference type="GO" id="GO:0016020">
    <property type="term" value="C:membrane"/>
    <property type="evidence" value="ECO:0007669"/>
    <property type="project" value="GOC"/>
</dbReference>
<keyword evidence="2" id="KW-0808">Transferase</keyword>